<keyword evidence="1" id="KW-1133">Transmembrane helix</keyword>
<evidence type="ECO:0000256" key="1">
    <source>
        <dbReference type="SAM" id="Phobius"/>
    </source>
</evidence>
<proteinExistence type="predicted"/>
<keyword evidence="1" id="KW-0812">Transmembrane</keyword>
<accession>A0A8S1BHP5</accession>
<dbReference type="Proteomes" id="UP000494106">
    <property type="component" value="Unassembled WGS sequence"/>
</dbReference>
<feature type="transmembrane region" description="Helical" evidence="1">
    <location>
        <begin position="88"/>
        <end position="110"/>
    </location>
</feature>
<dbReference type="OrthoDB" id="7420403at2759"/>
<keyword evidence="1" id="KW-0472">Membrane</keyword>
<sequence>MATASLSSVVAGANMTGARDMICGASVPRELARALTQQMSGGRLRNVVVPSARSCVRDDGKRASAAEASVVSYGAAIRRPRSTRPPPATVPVAALLSLFQHFLLVVLVNLRTL</sequence>
<reference evidence="2 3" key="1">
    <citation type="submission" date="2020-04" db="EMBL/GenBank/DDBJ databases">
        <authorList>
            <person name="Wallbank WR R."/>
            <person name="Pardo Diaz C."/>
            <person name="Kozak K."/>
            <person name="Martin S."/>
            <person name="Jiggins C."/>
            <person name="Moest M."/>
            <person name="Warren A I."/>
            <person name="Byers J.R.P. K."/>
            <person name="Montejo-Kovacevich G."/>
            <person name="Yen C E."/>
        </authorList>
    </citation>
    <scope>NUCLEOTIDE SEQUENCE [LARGE SCALE GENOMIC DNA]</scope>
</reference>
<organism evidence="2 3">
    <name type="scientific">Arctia plantaginis</name>
    <name type="common">Wood tiger moth</name>
    <name type="synonym">Phalaena plantaginis</name>
    <dbReference type="NCBI Taxonomy" id="874455"/>
    <lineage>
        <taxon>Eukaryota</taxon>
        <taxon>Metazoa</taxon>
        <taxon>Ecdysozoa</taxon>
        <taxon>Arthropoda</taxon>
        <taxon>Hexapoda</taxon>
        <taxon>Insecta</taxon>
        <taxon>Pterygota</taxon>
        <taxon>Neoptera</taxon>
        <taxon>Endopterygota</taxon>
        <taxon>Lepidoptera</taxon>
        <taxon>Glossata</taxon>
        <taxon>Ditrysia</taxon>
        <taxon>Noctuoidea</taxon>
        <taxon>Erebidae</taxon>
        <taxon>Arctiinae</taxon>
        <taxon>Arctia</taxon>
    </lineage>
</organism>
<protein>
    <submittedName>
        <fullName evidence="2">Uncharacterized protein</fullName>
    </submittedName>
</protein>
<evidence type="ECO:0000313" key="2">
    <source>
        <dbReference type="EMBL" id="CAB3258834.1"/>
    </source>
</evidence>
<dbReference type="EMBL" id="CADEBC010000602">
    <property type="protein sequence ID" value="CAB3258834.1"/>
    <property type="molecule type" value="Genomic_DNA"/>
</dbReference>
<evidence type="ECO:0000313" key="3">
    <source>
        <dbReference type="Proteomes" id="UP000494106"/>
    </source>
</evidence>
<keyword evidence="3" id="KW-1185">Reference proteome</keyword>
<name>A0A8S1BHP5_ARCPL</name>
<comment type="caution">
    <text evidence="2">The sequence shown here is derived from an EMBL/GenBank/DDBJ whole genome shotgun (WGS) entry which is preliminary data.</text>
</comment>
<dbReference type="AlphaFoldDB" id="A0A8S1BHP5"/>
<gene>
    <name evidence="2" type="ORF">APLA_LOCUS16697</name>
</gene>